<evidence type="ECO:0000313" key="1">
    <source>
        <dbReference type="EMBL" id="VDO89549.1"/>
    </source>
</evidence>
<reference evidence="3" key="1">
    <citation type="submission" date="2016-06" db="UniProtKB">
        <authorList>
            <consortium name="WormBaseParasite"/>
        </authorList>
    </citation>
    <scope>IDENTIFICATION</scope>
</reference>
<dbReference type="Proteomes" id="UP000279833">
    <property type="component" value="Unassembled WGS sequence"/>
</dbReference>
<sequence length="49" mass="5683">MSPGTLRLEVSLNKEVGSCFTDFKLFLFIWINQFGLNIFIPDFKISKNL</sequence>
<evidence type="ECO:0000313" key="3">
    <source>
        <dbReference type="WBParaSite" id="SCUD_0000453701-mRNA-1"/>
    </source>
</evidence>
<organism evidence="3">
    <name type="scientific">Schistosoma curassoni</name>
    <dbReference type="NCBI Taxonomy" id="6186"/>
    <lineage>
        <taxon>Eukaryota</taxon>
        <taxon>Metazoa</taxon>
        <taxon>Spiralia</taxon>
        <taxon>Lophotrochozoa</taxon>
        <taxon>Platyhelminthes</taxon>
        <taxon>Trematoda</taxon>
        <taxon>Digenea</taxon>
        <taxon>Strigeidida</taxon>
        <taxon>Schistosomatoidea</taxon>
        <taxon>Schistosomatidae</taxon>
        <taxon>Schistosoma</taxon>
    </lineage>
</organism>
<dbReference type="STRING" id="6186.A0A183JPA0"/>
<dbReference type="AlphaFoldDB" id="A0A183JPA0"/>
<accession>A0A183JPA0</accession>
<dbReference type="WBParaSite" id="SCUD_0000453701-mRNA-1">
    <property type="protein sequence ID" value="SCUD_0000453701-mRNA-1"/>
    <property type="gene ID" value="SCUD_0000453701"/>
</dbReference>
<keyword evidence="2" id="KW-1185">Reference proteome</keyword>
<proteinExistence type="predicted"/>
<gene>
    <name evidence="1" type="ORF">SCUD_LOCUS4537</name>
</gene>
<evidence type="ECO:0000313" key="2">
    <source>
        <dbReference type="Proteomes" id="UP000279833"/>
    </source>
</evidence>
<protein>
    <submittedName>
        <fullName evidence="1 3">Uncharacterized protein</fullName>
    </submittedName>
</protein>
<dbReference type="EMBL" id="UZAK01006139">
    <property type="protein sequence ID" value="VDO89549.1"/>
    <property type="molecule type" value="Genomic_DNA"/>
</dbReference>
<reference evidence="1 2" key="2">
    <citation type="submission" date="2018-11" db="EMBL/GenBank/DDBJ databases">
        <authorList>
            <consortium name="Pathogen Informatics"/>
        </authorList>
    </citation>
    <scope>NUCLEOTIDE SEQUENCE [LARGE SCALE GENOMIC DNA]</scope>
    <source>
        <strain evidence="1">Dakar</strain>
        <strain evidence="2">Dakar, Senegal</strain>
    </source>
</reference>
<name>A0A183JPA0_9TREM</name>